<dbReference type="AlphaFoldDB" id="A0A2P9HQ85"/>
<dbReference type="EMBL" id="OOFM01000005">
    <property type="protein sequence ID" value="SPL66278.1"/>
    <property type="molecule type" value="Genomic_DNA"/>
</dbReference>
<proteinExistence type="predicted"/>
<dbReference type="Proteomes" id="UP000246073">
    <property type="component" value="Unassembled WGS sequence"/>
</dbReference>
<protein>
    <submittedName>
        <fullName evidence="1">Uncharacterized protein</fullName>
    </submittedName>
</protein>
<gene>
    <name evidence="1" type="ORF">OHAE_2145</name>
</gene>
<accession>A0A2P9HQ85</accession>
<name>A0A2P9HQ85_9HYPH</name>
<evidence type="ECO:0000313" key="2">
    <source>
        <dbReference type="Proteomes" id="UP000246073"/>
    </source>
</evidence>
<evidence type="ECO:0000313" key="1">
    <source>
        <dbReference type="EMBL" id="SPL66278.1"/>
    </source>
</evidence>
<sequence length="46" mass="4947">MGHRAPSFIISGSHLANLSRGLPPALPSREPPYIGMILAKTRSFNS</sequence>
<organism evidence="1 2">
    <name type="scientific">Ochrobactrum soli</name>
    <dbReference type="NCBI Taxonomy" id="2448455"/>
    <lineage>
        <taxon>Bacteria</taxon>
        <taxon>Pseudomonadati</taxon>
        <taxon>Pseudomonadota</taxon>
        <taxon>Alphaproteobacteria</taxon>
        <taxon>Hyphomicrobiales</taxon>
        <taxon>Brucellaceae</taxon>
        <taxon>Brucella/Ochrobactrum group</taxon>
        <taxon>Ochrobactrum</taxon>
    </lineage>
</organism>
<reference evidence="2" key="1">
    <citation type="submission" date="2017-12" db="EMBL/GenBank/DDBJ databases">
        <authorList>
            <person name="Diaz M."/>
        </authorList>
    </citation>
    <scope>NUCLEOTIDE SEQUENCE [LARGE SCALE GENOMIC DNA]</scope>
    <source>
        <strain evidence="2">FI11154</strain>
    </source>
</reference>